<gene>
    <name evidence="3" type="ORF">BCR39DRAFT_505998</name>
</gene>
<dbReference type="InParanoid" id="A0A1Y2B058"/>
<keyword evidence="2" id="KW-0472">Membrane</keyword>
<dbReference type="EMBL" id="MCFC01000033">
    <property type="protein sequence ID" value="ORY28202.1"/>
    <property type="molecule type" value="Genomic_DNA"/>
</dbReference>
<dbReference type="Proteomes" id="UP000193986">
    <property type="component" value="Unassembled WGS sequence"/>
</dbReference>
<protein>
    <submittedName>
        <fullName evidence="3">Uncharacterized protein</fullName>
    </submittedName>
</protein>
<comment type="caution">
    <text evidence="3">The sequence shown here is derived from an EMBL/GenBank/DDBJ whole genome shotgun (WGS) entry which is preliminary data.</text>
</comment>
<dbReference type="OrthoDB" id="2558924at2759"/>
<proteinExistence type="predicted"/>
<evidence type="ECO:0000313" key="3">
    <source>
        <dbReference type="EMBL" id="ORY28202.1"/>
    </source>
</evidence>
<sequence>MSGPPKYQPVPTGDGITEDDERYPETAPSYPPTSRHIFTMGDGGPSNVIYTFVPRYPLKGEPQDALGVLGRDKHNTVLIVQRGFPTLAEYPPERIEFLAPVEVDSNGRVVDDRWGTVMEEAWSRFDRDPPSRLRVQVVDLPGDAEDREVFLRTEQEARDWKEAQAFLTFVAFAITLVAVVTLIIWYNGGFETSGKSQPTS</sequence>
<organism evidence="3 4">
    <name type="scientific">Naematelia encephala</name>
    <dbReference type="NCBI Taxonomy" id="71784"/>
    <lineage>
        <taxon>Eukaryota</taxon>
        <taxon>Fungi</taxon>
        <taxon>Dikarya</taxon>
        <taxon>Basidiomycota</taxon>
        <taxon>Agaricomycotina</taxon>
        <taxon>Tremellomycetes</taxon>
        <taxon>Tremellales</taxon>
        <taxon>Naemateliaceae</taxon>
        <taxon>Naematelia</taxon>
    </lineage>
</organism>
<dbReference type="AlphaFoldDB" id="A0A1Y2B058"/>
<evidence type="ECO:0000256" key="1">
    <source>
        <dbReference type="SAM" id="MobiDB-lite"/>
    </source>
</evidence>
<name>A0A1Y2B058_9TREE</name>
<accession>A0A1Y2B058</accession>
<evidence type="ECO:0000256" key="2">
    <source>
        <dbReference type="SAM" id="Phobius"/>
    </source>
</evidence>
<keyword evidence="4" id="KW-1185">Reference proteome</keyword>
<feature type="region of interest" description="Disordered" evidence="1">
    <location>
        <begin position="1"/>
        <end position="31"/>
    </location>
</feature>
<keyword evidence="2" id="KW-0812">Transmembrane</keyword>
<feature type="transmembrane region" description="Helical" evidence="2">
    <location>
        <begin position="165"/>
        <end position="186"/>
    </location>
</feature>
<keyword evidence="2" id="KW-1133">Transmembrane helix</keyword>
<evidence type="ECO:0000313" key="4">
    <source>
        <dbReference type="Proteomes" id="UP000193986"/>
    </source>
</evidence>
<reference evidence="3 4" key="1">
    <citation type="submission" date="2016-07" db="EMBL/GenBank/DDBJ databases">
        <title>Pervasive Adenine N6-methylation of Active Genes in Fungi.</title>
        <authorList>
            <consortium name="DOE Joint Genome Institute"/>
            <person name="Mondo S.J."/>
            <person name="Dannebaum R.O."/>
            <person name="Kuo R.C."/>
            <person name="Labutti K."/>
            <person name="Haridas S."/>
            <person name="Kuo A."/>
            <person name="Salamov A."/>
            <person name="Ahrendt S.R."/>
            <person name="Lipzen A."/>
            <person name="Sullivan W."/>
            <person name="Andreopoulos W.B."/>
            <person name="Clum A."/>
            <person name="Lindquist E."/>
            <person name="Daum C."/>
            <person name="Ramamoorthy G.K."/>
            <person name="Gryganskyi A."/>
            <person name="Culley D."/>
            <person name="Magnuson J.K."/>
            <person name="James T.Y."/>
            <person name="O'Malley M.A."/>
            <person name="Stajich J.E."/>
            <person name="Spatafora J.W."/>
            <person name="Visel A."/>
            <person name="Grigoriev I.V."/>
        </authorList>
    </citation>
    <scope>NUCLEOTIDE SEQUENCE [LARGE SCALE GENOMIC DNA]</scope>
    <source>
        <strain evidence="3 4">68-887.2</strain>
    </source>
</reference>